<evidence type="ECO:0000313" key="5">
    <source>
        <dbReference type="Proteomes" id="UP000247515"/>
    </source>
</evidence>
<keyword evidence="1" id="KW-0812">Transmembrane</keyword>
<protein>
    <submittedName>
        <fullName evidence="2 3">Membrane protein</fullName>
    </submittedName>
</protein>
<organism evidence="3 4">
    <name type="scientific">Paraburkholderia tropica</name>
    <dbReference type="NCBI Taxonomy" id="92647"/>
    <lineage>
        <taxon>Bacteria</taxon>
        <taxon>Pseudomonadati</taxon>
        <taxon>Pseudomonadota</taxon>
        <taxon>Betaproteobacteria</taxon>
        <taxon>Burkholderiales</taxon>
        <taxon>Burkholderiaceae</taxon>
        <taxon>Paraburkholderia</taxon>
    </lineage>
</organism>
<accession>A0A1A5X0U5</accession>
<evidence type="ECO:0000313" key="4">
    <source>
        <dbReference type="Proteomes" id="UP000183529"/>
    </source>
</evidence>
<feature type="transmembrane region" description="Helical" evidence="1">
    <location>
        <begin position="65"/>
        <end position="94"/>
    </location>
</feature>
<keyword evidence="1" id="KW-1133">Transmembrane helix</keyword>
<dbReference type="Proteomes" id="UP000183529">
    <property type="component" value="Unassembled WGS sequence"/>
</dbReference>
<dbReference type="Pfam" id="PF05437">
    <property type="entry name" value="AzlD"/>
    <property type="match status" value="1"/>
</dbReference>
<dbReference type="Proteomes" id="UP000247515">
    <property type="component" value="Unassembled WGS sequence"/>
</dbReference>
<gene>
    <name evidence="2" type="ORF">C7400_10217</name>
    <name evidence="3" type="ORF">SAMN05216550_10118</name>
</gene>
<dbReference type="GeneID" id="61305207"/>
<evidence type="ECO:0000313" key="2">
    <source>
        <dbReference type="EMBL" id="PXX19593.1"/>
    </source>
</evidence>
<sequence>MLDWTTVLVIVLMAASTYATRVVGFVVLRDRTLSPRMQAIMQNVPGCVLISVIAPAFVSSRPADLLGLAVTLAAAMRLSLLPTVVIGVVATGLLRHFVG</sequence>
<dbReference type="EMBL" id="FNZM01000001">
    <property type="protein sequence ID" value="SEI79714.1"/>
    <property type="molecule type" value="Genomic_DNA"/>
</dbReference>
<proteinExistence type="predicted"/>
<reference evidence="2 5" key="2">
    <citation type="submission" date="2018-05" db="EMBL/GenBank/DDBJ databases">
        <title>Genomic Encyclopedia of Type Strains, Phase IV (KMG-V): Genome sequencing to study the core and pangenomes of soil and plant-associated prokaryotes.</title>
        <authorList>
            <person name="Whitman W."/>
        </authorList>
    </citation>
    <scope>NUCLEOTIDE SEQUENCE [LARGE SCALE GENOMIC DNA]</scope>
    <source>
        <strain evidence="2 5">SIr-6563</strain>
    </source>
</reference>
<feature type="transmembrane region" description="Helical" evidence="1">
    <location>
        <begin position="40"/>
        <end position="59"/>
    </location>
</feature>
<feature type="transmembrane region" description="Helical" evidence="1">
    <location>
        <begin position="6"/>
        <end position="28"/>
    </location>
</feature>
<reference evidence="3 4" key="1">
    <citation type="submission" date="2016-10" db="EMBL/GenBank/DDBJ databases">
        <authorList>
            <person name="Varghese N."/>
            <person name="Submissions S."/>
        </authorList>
    </citation>
    <scope>NUCLEOTIDE SEQUENCE [LARGE SCALE GENOMIC DNA]</scope>
    <source>
        <strain evidence="3 4">LMG 22274</strain>
    </source>
</reference>
<name>A0A1A5X0U5_9BURK</name>
<evidence type="ECO:0000256" key="1">
    <source>
        <dbReference type="SAM" id="Phobius"/>
    </source>
</evidence>
<dbReference type="RefSeq" id="WP_065065340.1">
    <property type="nucleotide sequence ID" value="NZ_CADFGN010000005.1"/>
</dbReference>
<keyword evidence="1" id="KW-0472">Membrane</keyword>
<dbReference type="EMBL" id="QJJV01000002">
    <property type="protein sequence ID" value="PXX19593.1"/>
    <property type="molecule type" value="Genomic_DNA"/>
</dbReference>
<evidence type="ECO:0000313" key="3">
    <source>
        <dbReference type="EMBL" id="SEI79714.1"/>
    </source>
</evidence>
<comment type="caution">
    <text evidence="3">The sequence shown here is derived from an EMBL/GenBank/DDBJ whole genome shotgun (WGS) entry which is preliminary data.</text>
</comment>
<dbReference type="InterPro" id="IPR008407">
    <property type="entry name" value="Brnchd-chn_aa_trnsp_AzlD"/>
</dbReference>
<dbReference type="AlphaFoldDB" id="A0A1A5X0U5"/>
<dbReference type="OrthoDB" id="3078300at2"/>
<keyword evidence="5" id="KW-1185">Reference proteome</keyword>